<proteinExistence type="predicted"/>
<organism evidence="2 3">
    <name type="scientific">Bacillus mesophilus</name>
    <dbReference type="NCBI Taxonomy" id="1808955"/>
    <lineage>
        <taxon>Bacteria</taxon>
        <taxon>Bacillati</taxon>
        <taxon>Bacillota</taxon>
        <taxon>Bacilli</taxon>
        <taxon>Bacillales</taxon>
        <taxon>Bacillaceae</taxon>
        <taxon>Bacillus</taxon>
    </lineage>
</organism>
<dbReference type="InterPro" id="IPR027434">
    <property type="entry name" value="Homing_endonucl"/>
</dbReference>
<keyword evidence="3" id="KW-1185">Reference proteome</keyword>
<dbReference type="Pfam" id="PF00961">
    <property type="entry name" value="LAGLIDADG_1"/>
    <property type="match status" value="1"/>
</dbReference>
<sequence>MKDIDAAYIAGVIDGEGSITLTRMHKDEYRRPCISIASTDEELLEFIQCIIGGTITNKKNYKPDIHKDSFTLTLKSKKDVFQTLKYITPYLRITKKKQRSMLILGRYEKVTPRNGKYSKELLVEKKTFEGEFFNI</sequence>
<comment type="caution">
    <text evidence="2">The sequence shown here is derived from an EMBL/GenBank/DDBJ whole genome shotgun (WGS) entry which is preliminary data.</text>
</comment>
<evidence type="ECO:0000313" key="3">
    <source>
        <dbReference type="Proteomes" id="UP000481043"/>
    </source>
</evidence>
<dbReference type="SUPFAM" id="SSF55608">
    <property type="entry name" value="Homing endonucleases"/>
    <property type="match status" value="1"/>
</dbReference>
<dbReference type="InterPro" id="IPR004860">
    <property type="entry name" value="LAGLIDADG_dom"/>
</dbReference>
<protein>
    <recommendedName>
        <fullName evidence="1">Homing endonuclease LAGLIDADG domain-containing protein</fullName>
    </recommendedName>
</protein>
<gene>
    <name evidence="2" type="ORF">G4D63_10610</name>
</gene>
<name>A0A6M0Q791_9BACI</name>
<dbReference type="Proteomes" id="UP000481043">
    <property type="component" value="Unassembled WGS sequence"/>
</dbReference>
<reference evidence="2 3" key="1">
    <citation type="submission" date="2020-02" db="EMBL/GenBank/DDBJ databases">
        <title>Bacillus aquiflavi sp. nov., isolated from yellow water of strong flavor Chinese baijiu in Yibin region of China.</title>
        <authorList>
            <person name="Xie J."/>
        </authorList>
    </citation>
    <scope>NUCLEOTIDE SEQUENCE [LARGE SCALE GENOMIC DNA]</scope>
    <source>
        <strain evidence="2 3">SA4</strain>
    </source>
</reference>
<dbReference type="EMBL" id="JAAIWM010000003">
    <property type="protein sequence ID" value="NEY72177.1"/>
    <property type="molecule type" value="Genomic_DNA"/>
</dbReference>
<evidence type="ECO:0000259" key="1">
    <source>
        <dbReference type="Pfam" id="PF00961"/>
    </source>
</evidence>
<dbReference type="GO" id="GO:0004519">
    <property type="term" value="F:endonuclease activity"/>
    <property type="evidence" value="ECO:0007669"/>
    <property type="project" value="InterPro"/>
</dbReference>
<feature type="domain" description="Homing endonuclease LAGLIDADG" evidence="1">
    <location>
        <begin position="9"/>
        <end position="98"/>
    </location>
</feature>
<evidence type="ECO:0000313" key="2">
    <source>
        <dbReference type="EMBL" id="NEY72177.1"/>
    </source>
</evidence>
<dbReference type="Gene3D" id="3.10.28.10">
    <property type="entry name" value="Homing endonucleases"/>
    <property type="match status" value="1"/>
</dbReference>
<dbReference type="AlphaFoldDB" id="A0A6M0Q791"/>
<dbReference type="RefSeq" id="WP_163179639.1">
    <property type="nucleotide sequence ID" value="NZ_JAAIWM010000003.1"/>
</dbReference>
<accession>A0A6M0Q791</accession>